<dbReference type="AlphaFoldDB" id="A0A0B7NC05"/>
<name>A0A0B7NC05_9FUNG</name>
<gene>
    <name evidence="1" type="primary">PARPA_06918.1 scaffold 25125</name>
</gene>
<dbReference type="EMBL" id="LN728825">
    <property type="protein sequence ID" value="CEP12900.1"/>
    <property type="molecule type" value="Genomic_DNA"/>
</dbReference>
<sequence length="205" mass="23232">MNSFNALSFTVKGKCVKGAYFPAENPHSVVIAKSEFPGLIATQDVDPSILLSILHKQFPKSADIVINRTVPQGCNDSRSYRDYIEIVFNNRFLRQMALIEPFRLQDRVIRVHRTTHVPNGGNLYHVFISNIQSLKDPSTYWKEVFTYLEEFGIVDSLHLHSTTDEGFCRHNGDGCAMVITLPNRIKNISSHPVFKISYKESPSSS</sequence>
<accession>A0A0B7NC05</accession>
<reference evidence="1 2" key="1">
    <citation type="submission" date="2014-09" db="EMBL/GenBank/DDBJ databases">
        <authorList>
            <person name="Ellenberger Sabrina"/>
        </authorList>
    </citation>
    <scope>NUCLEOTIDE SEQUENCE [LARGE SCALE GENOMIC DNA]</scope>
    <source>
        <strain evidence="1 2">CBS 412.66</strain>
    </source>
</reference>
<dbReference type="STRING" id="35722.A0A0B7NC05"/>
<organism evidence="1 2">
    <name type="scientific">Parasitella parasitica</name>
    <dbReference type="NCBI Taxonomy" id="35722"/>
    <lineage>
        <taxon>Eukaryota</taxon>
        <taxon>Fungi</taxon>
        <taxon>Fungi incertae sedis</taxon>
        <taxon>Mucoromycota</taxon>
        <taxon>Mucoromycotina</taxon>
        <taxon>Mucoromycetes</taxon>
        <taxon>Mucorales</taxon>
        <taxon>Mucorineae</taxon>
        <taxon>Mucoraceae</taxon>
        <taxon>Parasitella</taxon>
    </lineage>
</organism>
<proteinExistence type="predicted"/>
<dbReference type="Proteomes" id="UP000054107">
    <property type="component" value="Unassembled WGS sequence"/>
</dbReference>
<keyword evidence="2" id="KW-1185">Reference proteome</keyword>
<evidence type="ECO:0000313" key="1">
    <source>
        <dbReference type="EMBL" id="CEP12900.1"/>
    </source>
</evidence>
<dbReference type="OrthoDB" id="10357639at2759"/>
<protein>
    <submittedName>
        <fullName evidence="1">Uncharacterized protein</fullName>
    </submittedName>
</protein>
<evidence type="ECO:0000313" key="2">
    <source>
        <dbReference type="Proteomes" id="UP000054107"/>
    </source>
</evidence>